<feature type="region of interest" description="Disordered" evidence="1">
    <location>
        <begin position="1"/>
        <end position="21"/>
    </location>
</feature>
<accession>A0A1Y2M711</accession>
<dbReference type="EMBL" id="KZ107840">
    <property type="protein sequence ID" value="OSS51893.1"/>
    <property type="molecule type" value="Genomic_DNA"/>
</dbReference>
<keyword evidence="3" id="KW-1185">Reference proteome</keyword>
<evidence type="ECO:0000313" key="2">
    <source>
        <dbReference type="EMBL" id="OSS51893.1"/>
    </source>
</evidence>
<organism evidence="2 3">
    <name type="scientific">Epicoccum nigrum</name>
    <name type="common">Soil fungus</name>
    <name type="synonym">Epicoccum purpurascens</name>
    <dbReference type="NCBI Taxonomy" id="105696"/>
    <lineage>
        <taxon>Eukaryota</taxon>
        <taxon>Fungi</taxon>
        <taxon>Dikarya</taxon>
        <taxon>Ascomycota</taxon>
        <taxon>Pezizomycotina</taxon>
        <taxon>Dothideomycetes</taxon>
        <taxon>Pleosporomycetidae</taxon>
        <taxon>Pleosporales</taxon>
        <taxon>Pleosporineae</taxon>
        <taxon>Didymellaceae</taxon>
        <taxon>Epicoccum</taxon>
    </lineage>
</organism>
<dbReference type="AlphaFoldDB" id="A0A1Y2M711"/>
<proteinExistence type="predicted"/>
<feature type="compositionally biased region" description="Polar residues" evidence="1">
    <location>
        <begin position="1"/>
        <end position="15"/>
    </location>
</feature>
<dbReference type="Proteomes" id="UP000193240">
    <property type="component" value="Unassembled WGS sequence"/>
</dbReference>
<dbReference type="InParanoid" id="A0A1Y2M711"/>
<reference evidence="2 3" key="1">
    <citation type="journal article" date="2017" name="Genome Announc.">
        <title>Genome sequence of the saprophytic ascomycete Epicoccum nigrum ICMP 19927 strain isolated from New Zealand.</title>
        <authorList>
            <person name="Fokin M."/>
            <person name="Fleetwood D."/>
            <person name="Weir B.S."/>
            <person name="Villas-Boas S.G."/>
        </authorList>
    </citation>
    <scope>NUCLEOTIDE SEQUENCE [LARGE SCALE GENOMIC DNA]</scope>
    <source>
        <strain evidence="2 3">ICMP 19927</strain>
    </source>
</reference>
<evidence type="ECO:0000256" key="1">
    <source>
        <dbReference type="SAM" id="MobiDB-lite"/>
    </source>
</evidence>
<evidence type="ECO:0000313" key="3">
    <source>
        <dbReference type="Proteomes" id="UP000193240"/>
    </source>
</evidence>
<sequence>MSAANNLDKAQTVQESETKDTVTETIAYARRTYQGNNPDVKTLQPENNGPVKRFLNNISHALMSNRYSGS</sequence>
<name>A0A1Y2M711_EPING</name>
<gene>
    <name evidence="2" type="ORF">B5807_03614</name>
</gene>
<protein>
    <submittedName>
        <fullName evidence="2">Uncharacterized protein</fullName>
    </submittedName>
</protein>